<proteinExistence type="predicted"/>
<dbReference type="STRING" id="1121449.SAMN02745704_02395"/>
<sequence length="110" mass="12123">MAVLLFLSMLGALCLWRISWPQPGSESTHPRRLRLWAGVGALLQLPILILLPLGMVRGFFPGGAAKVMTLAMLLLPMFLFGWGMRLLLRRDVSGKSDSASEPPQKRGNHS</sequence>
<protein>
    <submittedName>
        <fullName evidence="2">Uncharacterized protein</fullName>
    </submittedName>
</protein>
<evidence type="ECO:0000256" key="1">
    <source>
        <dbReference type="SAM" id="Phobius"/>
    </source>
</evidence>
<reference evidence="2 3" key="1">
    <citation type="submission" date="2017-02" db="EMBL/GenBank/DDBJ databases">
        <authorList>
            <person name="Peterson S.W."/>
        </authorList>
    </citation>
    <scope>NUCLEOTIDE SEQUENCE [LARGE SCALE GENOMIC DNA]</scope>
    <source>
        <strain evidence="2 3">DSM 16080</strain>
    </source>
</reference>
<keyword evidence="1" id="KW-1133">Transmembrane helix</keyword>
<dbReference type="RefSeq" id="WP_078717940.1">
    <property type="nucleotide sequence ID" value="NZ_FUYC01000015.1"/>
</dbReference>
<dbReference type="AlphaFoldDB" id="A0A1T4XSP6"/>
<evidence type="ECO:0000313" key="2">
    <source>
        <dbReference type="EMBL" id="SKA92168.1"/>
    </source>
</evidence>
<keyword evidence="1" id="KW-0472">Membrane</keyword>
<dbReference type="Proteomes" id="UP000190027">
    <property type="component" value="Unassembled WGS sequence"/>
</dbReference>
<gene>
    <name evidence="2" type="ORF">SAMN02745704_02395</name>
</gene>
<name>A0A1T4XSP6_9BACT</name>
<accession>A0A1T4XSP6</accession>
<keyword evidence="1" id="KW-0812">Transmembrane</keyword>
<organism evidence="2 3">
    <name type="scientific">Paucidesulfovibrio gracilis DSM 16080</name>
    <dbReference type="NCBI Taxonomy" id="1121449"/>
    <lineage>
        <taxon>Bacteria</taxon>
        <taxon>Pseudomonadati</taxon>
        <taxon>Thermodesulfobacteriota</taxon>
        <taxon>Desulfovibrionia</taxon>
        <taxon>Desulfovibrionales</taxon>
        <taxon>Desulfovibrionaceae</taxon>
        <taxon>Paucidesulfovibrio</taxon>
    </lineage>
</organism>
<feature type="transmembrane region" description="Helical" evidence="1">
    <location>
        <begin position="35"/>
        <end position="55"/>
    </location>
</feature>
<keyword evidence="3" id="KW-1185">Reference proteome</keyword>
<dbReference type="EMBL" id="FUYC01000015">
    <property type="protein sequence ID" value="SKA92168.1"/>
    <property type="molecule type" value="Genomic_DNA"/>
</dbReference>
<feature type="transmembrane region" description="Helical" evidence="1">
    <location>
        <begin position="67"/>
        <end position="88"/>
    </location>
</feature>
<evidence type="ECO:0000313" key="3">
    <source>
        <dbReference type="Proteomes" id="UP000190027"/>
    </source>
</evidence>